<dbReference type="EMBL" id="JNBR01000088">
    <property type="protein sequence ID" value="OQR98255.1"/>
    <property type="molecule type" value="Genomic_DNA"/>
</dbReference>
<accession>A0A1V9ZJU7</accession>
<proteinExistence type="predicted"/>
<protein>
    <recommendedName>
        <fullName evidence="3">PX domain-containing protein</fullName>
    </recommendedName>
</protein>
<gene>
    <name evidence="1" type="ORF">ACHHYP_08951</name>
</gene>
<keyword evidence="2" id="KW-1185">Reference proteome</keyword>
<dbReference type="AlphaFoldDB" id="A0A1V9ZJU7"/>
<comment type="caution">
    <text evidence="1">The sequence shown here is derived from an EMBL/GenBank/DDBJ whole genome shotgun (WGS) entry which is preliminary data.</text>
</comment>
<evidence type="ECO:0000313" key="2">
    <source>
        <dbReference type="Proteomes" id="UP000243579"/>
    </source>
</evidence>
<dbReference type="Proteomes" id="UP000243579">
    <property type="component" value="Unassembled WGS sequence"/>
</dbReference>
<dbReference type="CDD" id="cd06093">
    <property type="entry name" value="PX_domain"/>
    <property type="match status" value="1"/>
</dbReference>
<dbReference type="Gene3D" id="3.30.1520.10">
    <property type="entry name" value="Phox-like domain"/>
    <property type="match status" value="1"/>
</dbReference>
<organism evidence="1 2">
    <name type="scientific">Achlya hypogyna</name>
    <name type="common">Oomycete</name>
    <name type="synonym">Protoachlya hypogyna</name>
    <dbReference type="NCBI Taxonomy" id="1202772"/>
    <lineage>
        <taxon>Eukaryota</taxon>
        <taxon>Sar</taxon>
        <taxon>Stramenopiles</taxon>
        <taxon>Oomycota</taxon>
        <taxon>Saprolegniomycetes</taxon>
        <taxon>Saprolegniales</taxon>
        <taxon>Achlyaceae</taxon>
        <taxon>Achlya</taxon>
    </lineage>
</organism>
<dbReference type="InterPro" id="IPR036871">
    <property type="entry name" value="PX_dom_sf"/>
</dbReference>
<sequence>MRRLSGVDALGLTEVLFDVAVVVPVPSTPTVYEFTVGFGLRSSWTVRLRYSALRSFRNSLRSLAHKARCHSDNDTLLALLEFEFPSRQPFQRDVGRLVATRTYLLQHFVSRLFNLHAHCLMESCARPRAPCAVAIEIRRFFQIDTATTTHMAEYIACFQSPFERTERRSSNQRDDTANFRFDSAKPPLTVIHEDAHL</sequence>
<dbReference type="SUPFAM" id="SSF64268">
    <property type="entry name" value="PX domain"/>
    <property type="match status" value="1"/>
</dbReference>
<reference evidence="1 2" key="1">
    <citation type="journal article" date="2014" name="Genome Biol. Evol.">
        <title>The secreted proteins of Achlya hypogyna and Thraustotheca clavata identify the ancestral oomycete secretome and reveal gene acquisitions by horizontal gene transfer.</title>
        <authorList>
            <person name="Misner I."/>
            <person name="Blouin N."/>
            <person name="Leonard G."/>
            <person name="Richards T.A."/>
            <person name="Lane C.E."/>
        </authorList>
    </citation>
    <scope>NUCLEOTIDE SEQUENCE [LARGE SCALE GENOMIC DNA]</scope>
    <source>
        <strain evidence="1 2">ATCC 48635</strain>
    </source>
</reference>
<dbReference type="OrthoDB" id="10277202at2759"/>
<name>A0A1V9ZJU7_ACHHY</name>
<evidence type="ECO:0008006" key="3">
    <source>
        <dbReference type="Google" id="ProtNLM"/>
    </source>
</evidence>
<evidence type="ECO:0000313" key="1">
    <source>
        <dbReference type="EMBL" id="OQR98255.1"/>
    </source>
</evidence>
<dbReference type="GO" id="GO:0035091">
    <property type="term" value="F:phosphatidylinositol binding"/>
    <property type="evidence" value="ECO:0007669"/>
    <property type="project" value="InterPro"/>
</dbReference>